<reference evidence="2" key="1">
    <citation type="journal article" date="2019" name="Sci. Rep.">
        <title>Draft genome of Tanacetum cinerariifolium, the natural source of mosquito coil.</title>
        <authorList>
            <person name="Yamashiro T."/>
            <person name="Shiraishi A."/>
            <person name="Satake H."/>
            <person name="Nakayama K."/>
        </authorList>
    </citation>
    <scope>NUCLEOTIDE SEQUENCE</scope>
</reference>
<organism evidence="2">
    <name type="scientific">Tanacetum cinerariifolium</name>
    <name type="common">Dalmatian daisy</name>
    <name type="synonym">Chrysanthemum cinerariifolium</name>
    <dbReference type="NCBI Taxonomy" id="118510"/>
    <lineage>
        <taxon>Eukaryota</taxon>
        <taxon>Viridiplantae</taxon>
        <taxon>Streptophyta</taxon>
        <taxon>Embryophyta</taxon>
        <taxon>Tracheophyta</taxon>
        <taxon>Spermatophyta</taxon>
        <taxon>Magnoliopsida</taxon>
        <taxon>eudicotyledons</taxon>
        <taxon>Gunneridae</taxon>
        <taxon>Pentapetalae</taxon>
        <taxon>asterids</taxon>
        <taxon>campanulids</taxon>
        <taxon>Asterales</taxon>
        <taxon>Asteraceae</taxon>
        <taxon>Asteroideae</taxon>
        <taxon>Anthemideae</taxon>
        <taxon>Anthemidinae</taxon>
        <taxon>Tanacetum</taxon>
    </lineage>
</organism>
<protein>
    <submittedName>
        <fullName evidence="2">Uncharacterized protein</fullName>
    </submittedName>
</protein>
<feature type="compositionally biased region" description="Low complexity" evidence="1">
    <location>
        <begin position="74"/>
        <end position="88"/>
    </location>
</feature>
<dbReference type="EMBL" id="BKCJ010309320">
    <property type="protein sequence ID" value="GEZ68083.1"/>
    <property type="molecule type" value="Genomic_DNA"/>
</dbReference>
<accession>A0A699IJN2</accession>
<gene>
    <name evidence="2" type="ORF">Tci_540056</name>
</gene>
<evidence type="ECO:0000256" key="1">
    <source>
        <dbReference type="SAM" id="MobiDB-lite"/>
    </source>
</evidence>
<feature type="region of interest" description="Disordered" evidence="1">
    <location>
        <begin position="68"/>
        <end position="91"/>
    </location>
</feature>
<comment type="caution">
    <text evidence="2">The sequence shown here is derived from an EMBL/GenBank/DDBJ whole genome shotgun (WGS) entry which is preliminary data.</text>
</comment>
<proteinExistence type="predicted"/>
<name>A0A699IJN2_TANCI</name>
<evidence type="ECO:0000313" key="2">
    <source>
        <dbReference type="EMBL" id="GEZ68083.1"/>
    </source>
</evidence>
<dbReference type="AlphaFoldDB" id="A0A699IJN2"/>
<sequence>MDVSTNTNLREEAARRVNLEELRATMQSSMAAIGFDPSVLRKETRIDDEPSSMSFESLGVNEAMESNVPSINASNHSGSSELNSFSSFPKGDNVTVNHEIQV</sequence>